<dbReference type="RefSeq" id="WP_037438520.1">
    <property type="nucleotide sequence ID" value="NZ_JPEO01000001.1"/>
</dbReference>
<dbReference type="PANTHER" id="PTHR33164">
    <property type="entry name" value="TRANSCRIPTIONAL REGULATOR, MARR FAMILY"/>
    <property type="match status" value="1"/>
</dbReference>
<dbReference type="Pfam" id="PF01047">
    <property type="entry name" value="MarR"/>
    <property type="match status" value="1"/>
</dbReference>
<evidence type="ECO:0000313" key="6">
    <source>
        <dbReference type="Proteomes" id="UP000029264"/>
    </source>
</evidence>
<sequence>MAQQSVGYLMVDILRLLRREFQTHELATDIGITLAQARALKCVAMHPGIRQVEVAELMEIKPMSLVPVLDHLVALSLLERRKDPNDRRAHGLFITEKGNGQLIEIKAIVDDIWDAAASGLAETDIAIFKHVLETLHSNLSLKK</sequence>
<dbReference type="InterPro" id="IPR000835">
    <property type="entry name" value="HTH_MarR-typ"/>
</dbReference>
<evidence type="ECO:0000313" key="5">
    <source>
        <dbReference type="EMBL" id="KFZ38850.1"/>
    </source>
</evidence>
<dbReference type="InterPro" id="IPR036390">
    <property type="entry name" value="WH_DNA-bd_sf"/>
</dbReference>
<dbReference type="GO" id="GO:0003700">
    <property type="term" value="F:DNA-binding transcription factor activity"/>
    <property type="evidence" value="ECO:0007669"/>
    <property type="project" value="InterPro"/>
</dbReference>
<dbReference type="EMBL" id="JPEO01000001">
    <property type="protein sequence ID" value="KFZ38850.1"/>
    <property type="molecule type" value="Genomic_DNA"/>
</dbReference>
<name>A0A094JG11_9GAMM</name>
<dbReference type="SUPFAM" id="SSF46785">
    <property type="entry name" value="Winged helix' DNA-binding domain"/>
    <property type="match status" value="1"/>
</dbReference>
<gene>
    <name evidence="5" type="ORF">HR45_00125</name>
</gene>
<keyword evidence="1" id="KW-0805">Transcription regulation</keyword>
<reference evidence="5 6" key="1">
    <citation type="submission" date="2014-06" db="EMBL/GenBank/DDBJ databases">
        <title>Shewanella sp. YQH10.</title>
        <authorList>
            <person name="Liu Y."/>
            <person name="Zeng R."/>
        </authorList>
    </citation>
    <scope>NUCLEOTIDE SEQUENCE [LARGE SCALE GENOMIC DNA]</scope>
    <source>
        <strain evidence="5 6">YQH10</strain>
    </source>
</reference>
<dbReference type="Gene3D" id="1.10.10.10">
    <property type="entry name" value="Winged helix-like DNA-binding domain superfamily/Winged helix DNA-binding domain"/>
    <property type="match status" value="1"/>
</dbReference>
<dbReference type="GO" id="GO:0006950">
    <property type="term" value="P:response to stress"/>
    <property type="evidence" value="ECO:0007669"/>
    <property type="project" value="TreeGrafter"/>
</dbReference>
<dbReference type="eggNOG" id="COG1846">
    <property type="taxonomic scope" value="Bacteria"/>
</dbReference>
<keyword evidence="3" id="KW-0804">Transcription</keyword>
<accession>A0A094JG11</accession>
<proteinExistence type="predicted"/>
<dbReference type="Proteomes" id="UP000029264">
    <property type="component" value="Unassembled WGS sequence"/>
</dbReference>
<dbReference type="InterPro" id="IPR036388">
    <property type="entry name" value="WH-like_DNA-bd_sf"/>
</dbReference>
<dbReference type="STRING" id="1515746.HR45_00125"/>
<dbReference type="AlphaFoldDB" id="A0A094JG11"/>
<protein>
    <recommendedName>
        <fullName evidence="4">HTH marR-type domain-containing protein</fullName>
    </recommendedName>
</protein>
<evidence type="ECO:0000256" key="2">
    <source>
        <dbReference type="ARBA" id="ARBA00023125"/>
    </source>
</evidence>
<dbReference type="SMART" id="SM00347">
    <property type="entry name" value="HTH_MARR"/>
    <property type="match status" value="1"/>
</dbReference>
<organism evidence="5 6">
    <name type="scientific">Shewanella mangrovi</name>
    <dbReference type="NCBI Taxonomy" id="1515746"/>
    <lineage>
        <taxon>Bacteria</taxon>
        <taxon>Pseudomonadati</taxon>
        <taxon>Pseudomonadota</taxon>
        <taxon>Gammaproteobacteria</taxon>
        <taxon>Alteromonadales</taxon>
        <taxon>Shewanellaceae</taxon>
        <taxon>Shewanella</taxon>
    </lineage>
</organism>
<dbReference type="GO" id="GO:0003677">
    <property type="term" value="F:DNA binding"/>
    <property type="evidence" value="ECO:0007669"/>
    <property type="project" value="UniProtKB-KW"/>
</dbReference>
<comment type="caution">
    <text evidence="5">The sequence shown here is derived from an EMBL/GenBank/DDBJ whole genome shotgun (WGS) entry which is preliminary data.</text>
</comment>
<dbReference type="PROSITE" id="PS50995">
    <property type="entry name" value="HTH_MARR_2"/>
    <property type="match status" value="1"/>
</dbReference>
<dbReference type="InterPro" id="IPR039422">
    <property type="entry name" value="MarR/SlyA-like"/>
</dbReference>
<evidence type="ECO:0000256" key="3">
    <source>
        <dbReference type="ARBA" id="ARBA00023163"/>
    </source>
</evidence>
<evidence type="ECO:0000256" key="1">
    <source>
        <dbReference type="ARBA" id="ARBA00023015"/>
    </source>
</evidence>
<keyword evidence="2" id="KW-0238">DNA-binding</keyword>
<dbReference type="PANTHER" id="PTHR33164:SF64">
    <property type="entry name" value="TRANSCRIPTIONAL REGULATOR SLYA"/>
    <property type="match status" value="1"/>
</dbReference>
<evidence type="ECO:0000259" key="4">
    <source>
        <dbReference type="PROSITE" id="PS50995"/>
    </source>
</evidence>
<dbReference type="OrthoDB" id="5296557at2"/>
<feature type="domain" description="HTH marR-type" evidence="4">
    <location>
        <begin position="3"/>
        <end position="137"/>
    </location>
</feature>
<keyword evidence="6" id="KW-1185">Reference proteome</keyword>